<dbReference type="InterPro" id="IPR001647">
    <property type="entry name" value="HTH_TetR"/>
</dbReference>
<keyword evidence="3" id="KW-0804">Transcription</keyword>
<dbReference type="GO" id="GO:0003700">
    <property type="term" value="F:DNA-binding transcription factor activity"/>
    <property type="evidence" value="ECO:0007669"/>
    <property type="project" value="TreeGrafter"/>
</dbReference>
<sequence length="207" mass="23322">MEPKRSRSEIKRQAILDAAKQAFLEQGVQGTSMDRVATLAEVSKRTVYNHFESKEALVMCLIGKLWQQAKHQQGGEYDPDVPLHGQLRSIIVAEVEVISSTEHIELNRVAFGHFFYHPDALKQEIAKLSAHESSLVRWIKAACADGRLIDLDAATAGEQVHHLVKGRCFWPQLLQIEPILKPEQQLELAEQTTAMFLSHYQAASLED</sequence>
<dbReference type="SUPFAM" id="SSF46689">
    <property type="entry name" value="Homeodomain-like"/>
    <property type="match status" value="1"/>
</dbReference>
<gene>
    <name evidence="6" type="ORF">DV711_00085</name>
</gene>
<dbReference type="Proteomes" id="UP000253769">
    <property type="component" value="Unassembled WGS sequence"/>
</dbReference>
<evidence type="ECO:0000313" key="7">
    <source>
        <dbReference type="Proteomes" id="UP000253769"/>
    </source>
</evidence>
<dbReference type="Gene3D" id="1.10.10.60">
    <property type="entry name" value="Homeodomain-like"/>
    <property type="match status" value="1"/>
</dbReference>
<dbReference type="EMBL" id="QQOH01000001">
    <property type="protein sequence ID" value="RDE24044.1"/>
    <property type="molecule type" value="Genomic_DNA"/>
</dbReference>
<evidence type="ECO:0000256" key="1">
    <source>
        <dbReference type="ARBA" id="ARBA00023015"/>
    </source>
</evidence>
<dbReference type="Gene3D" id="1.10.357.10">
    <property type="entry name" value="Tetracycline Repressor, domain 2"/>
    <property type="match status" value="1"/>
</dbReference>
<organism evidence="6 7">
    <name type="scientific">Motiliproteus coralliicola</name>
    <dbReference type="NCBI Taxonomy" id="2283196"/>
    <lineage>
        <taxon>Bacteria</taxon>
        <taxon>Pseudomonadati</taxon>
        <taxon>Pseudomonadota</taxon>
        <taxon>Gammaproteobacteria</taxon>
        <taxon>Oceanospirillales</taxon>
        <taxon>Oceanospirillaceae</taxon>
        <taxon>Motiliproteus</taxon>
    </lineage>
</organism>
<comment type="caution">
    <text evidence="6">The sequence shown here is derived from an EMBL/GenBank/DDBJ whole genome shotgun (WGS) entry which is preliminary data.</text>
</comment>
<dbReference type="Pfam" id="PF00440">
    <property type="entry name" value="TetR_N"/>
    <property type="match status" value="1"/>
</dbReference>
<dbReference type="InterPro" id="IPR023772">
    <property type="entry name" value="DNA-bd_HTH_TetR-type_CS"/>
</dbReference>
<dbReference type="InterPro" id="IPR009057">
    <property type="entry name" value="Homeodomain-like_sf"/>
</dbReference>
<reference evidence="6 7" key="1">
    <citation type="submission" date="2018-07" db="EMBL/GenBank/DDBJ databases">
        <title>Motiliproteus coralliicola sp. nov., a bacterium isolated from Coral.</title>
        <authorList>
            <person name="Wang G."/>
        </authorList>
    </citation>
    <scope>NUCLEOTIDE SEQUENCE [LARGE SCALE GENOMIC DNA]</scope>
    <source>
        <strain evidence="6 7">C34</strain>
    </source>
</reference>
<dbReference type="FunFam" id="1.10.10.60:FF:000141">
    <property type="entry name" value="TetR family transcriptional regulator"/>
    <property type="match status" value="1"/>
</dbReference>
<keyword evidence="1" id="KW-0805">Transcription regulation</keyword>
<evidence type="ECO:0000256" key="4">
    <source>
        <dbReference type="PROSITE-ProRule" id="PRU00335"/>
    </source>
</evidence>
<name>A0A369WU06_9GAMM</name>
<dbReference type="OrthoDB" id="8535430at2"/>
<evidence type="ECO:0000313" key="6">
    <source>
        <dbReference type="EMBL" id="RDE24044.1"/>
    </source>
</evidence>
<accession>A0A369WU06</accession>
<dbReference type="AlphaFoldDB" id="A0A369WU06"/>
<proteinExistence type="predicted"/>
<feature type="domain" description="HTH tetR-type" evidence="5">
    <location>
        <begin position="9"/>
        <end position="69"/>
    </location>
</feature>
<dbReference type="InterPro" id="IPR050109">
    <property type="entry name" value="HTH-type_TetR-like_transc_reg"/>
</dbReference>
<evidence type="ECO:0000256" key="2">
    <source>
        <dbReference type="ARBA" id="ARBA00023125"/>
    </source>
</evidence>
<dbReference type="PRINTS" id="PR00455">
    <property type="entry name" value="HTHTETR"/>
</dbReference>
<dbReference type="Pfam" id="PF14246">
    <property type="entry name" value="TetR_C_7"/>
    <property type="match status" value="1"/>
</dbReference>
<dbReference type="PANTHER" id="PTHR30055">
    <property type="entry name" value="HTH-TYPE TRANSCRIPTIONAL REGULATOR RUTR"/>
    <property type="match status" value="1"/>
</dbReference>
<keyword evidence="2 4" id="KW-0238">DNA-binding</keyword>
<dbReference type="RefSeq" id="WP_114693625.1">
    <property type="nucleotide sequence ID" value="NZ_QQOH01000001.1"/>
</dbReference>
<dbReference type="PROSITE" id="PS01081">
    <property type="entry name" value="HTH_TETR_1"/>
    <property type="match status" value="1"/>
</dbReference>
<dbReference type="GO" id="GO:0000976">
    <property type="term" value="F:transcription cis-regulatory region binding"/>
    <property type="evidence" value="ECO:0007669"/>
    <property type="project" value="TreeGrafter"/>
</dbReference>
<dbReference type="PANTHER" id="PTHR30055:SF224">
    <property type="entry name" value="TRANSCRIPTIONAL REGULATOR TETR FAMILY"/>
    <property type="match status" value="1"/>
</dbReference>
<evidence type="ECO:0000259" key="5">
    <source>
        <dbReference type="PROSITE" id="PS50977"/>
    </source>
</evidence>
<dbReference type="PROSITE" id="PS50977">
    <property type="entry name" value="HTH_TETR_2"/>
    <property type="match status" value="1"/>
</dbReference>
<feature type="DNA-binding region" description="H-T-H motif" evidence="4">
    <location>
        <begin position="32"/>
        <end position="51"/>
    </location>
</feature>
<keyword evidence="7" id="KW-1185">Reference proteome</keyword>
<protein>
    <submittedName>
        <fullName evidence="6">TetR/AcrR family transcriptional regulator</fullName>
    </submittedName>
</protein>
<dbReference type="InterPro" id="IPR039536">
    <property type="entry name" value="TetR_C_Proteobacteria"/>
</dbReference>
<evidence type="ECO:0000256" key="3">
    <source>
        <dbReference type="ARBA" id="ARBA00023163"/>
    </source>
</evidence>